<gene>
    <name evidence="2" type="ORF">SDC9_75299</name>
</gene>
<comment type="caution">
    <text evidence="2">The sequence shown here is derived from an EMBL/GenBank/DDBJ whole genome shotgun (WGS) entry which is preliminary data.</text>
</comment>
<protein>
    <submittedName>
        <fullName evidence="2">Uncharacterized protein</fullName>
    </submittedName>
</protein>
<keyword evidence="1" id="KW-0812">Transmembrane</keyword>
<evidence type="ECO:0000313" key="2">
    <source>
        <dbReference type="EMBL" id="MPM28771.1"/>
    </source>
</evidence>
<feature type="transmembrane region" description="Helical" evidence="1">
    <location>
        <begin position="7"/>
        <end position="28"/>
    </location>
</feature>
<feature type="transmembrane region" description="Helical" evidence="1">
    <location>
        <begin position="34"/>
        <end position="53"/>
    </location>
</feature>
<keyword evidence="1" id="KW-0472">Membrane</keyword>
<reference evidence="2" key="1">
    <citation type="submission" date="2019-08" db="EMBL/GenBank/DDBJ databases">
        <authorList>
            <person name="Kucharzyk K."/>
            <person name="Murdoch R.W."/>
            <person name="Higgins S."/>
            <person name="Loffler F."/>
        </authorList>
    </citation>
    <scope>NUCLEOTIDE SEQUENCE</scope>
</reference>
<organism evidence="2">
    <name type="scientific">bioreactor metagenome</name>
    <dbReference type="NCBI Taxonomy" id="1076179"/>
    <lineage>
        <taxon>unclassified sequences</taxon>
        <taxon>metagenomes</taxon>
        <taxon>ecological metagenomes</taxon>
    </lineage>
</organism>
<keyword evidence="1" id="KW-1133">Transmembrane helix</keyword>
<name>A0A644YLM2_9ZZZZ</name>
<evidence type="ECO:0000256" key="1">
    <source>
        <dbReference type="SAM" id="Phobius"/>
    </source>
</evidence>
<dbReference type="AlphaFoldDB" id="A0A644YLM2"/>
<dbReference type="EMBL" id="VSSQ01005343">
    <property type="protein sequence ID" value="MPM28771.1"/>
    <property type="molecule type" value="Genomic_DNA"/>
</dbReference>
<sequence>MNVDKVVYSIFSFLAVFTIVCLIIFIIVGSEPSTLISCVFGACVGELSILGYLHGNKRKYNNKEPYLKGYADHIKNTEKEKGEEQNNDLHD</sequence>
<proteinExistence type="predicted"/>
<accession>A0A644YLM2</accession>